<evidence type="ECO:0000313" key="2">
    <source>
        <dbReference type="EMBL" id="PVU77574.1"/>
    </source>
</evidence>
<keyword evidence="1" id="KW-1133">Transmembrane helix</keyword>
<evidence type="ECO:0000313" key="3">
    <source>
        <dbReference type="Proteomes" id="UP000245638"/>
    </source>
</evidence>
<sequence>MDRTSSLLIHYSWGISAYYSFWRQELKYIISVAPLGMVDSLAEYVNLTHSSNYFIVAIPSIIVSIVGFLLVKYYFKLS</sequence>
<keyword evidence="1" id="KW-0472">Membrane</keyword>
<accession>A0A2T9XBU3</accession>
<organism evidence="2 3">
    <name type="scientific">Acidianus hospitalis</name>
    <dbReference type="NCBI Taxonomy" id="563177"/>
    <lineage>
        <taxon>Archaea</taxon>
        <taxon>Thermoproteota</taxon>
        <taxon>Thermoprotei</taxon>
        <taxon>Sulfolobales</taxon>
        <taxon>Sulfolobaceae</taxon>
        <taxon>Acidianus</taxon>
    </lineage>
</organism>
<protein>
    <submittedName>
        <fullName evidence="2">Uncharacterized protein</fullName>
    </submittedName>
</protein>
<proteinExistence type="predicted"/>
<dbReference type="Proteomes" id="UP000245638">
    <property type="component" value="Unassembled WGS sequence"/>
</dbReference>
<keyword evidence="1" id="KW-0812">Transmembrane</keyword>
<gene>
    <name evidence="2" type="ORF">DDW13_00545</name>
</gene>
<reference evidence="2 3" key="1">
    <citation type="journal article" date="2015" name="Appl. Environ. Microbiol.">
        <title>Nanoarchaeota, Their Sulfolobales Host, and Nanoarchaeota Virus Distribution across Yellowstone National Park Hot Springs.</title>
        <authorList>
            <person name="Munson-McGee J.H."/>
            <person name="Field E.K."/>
            <person name="Bateson M."/>
            <person name="Rooney C."/>
            <person name="Stepanauskas R."/>
            <person name="Young M.J."/>
        </authorList>
    </citation>
    <scope>NUCLEOTIDE SEQUENCE [LARGE SCALE GENOMIC DNA]</scope>
    <source>
        <strain evidence="2">SCGC AC-742_N10</strain>
    </source>
</reference>
<feature type="transmembrane region" description="Helical" evidence="1">
    <location>
        <begin position="53"/>
        <end position="75"/>
    </location>
</feature>
<dbReference type="AlphaFoldDB" id="A0A2T9XBU3"/>
<dbReference type="EMBL" id="QEFD01000021">
    <property type="protein sequence ID" value="PVU77574.1"/>
    <property type="molecule type" value="Genomic_DNA"/>
</dbReference>
<name>A0A2T9XBU3_9CREN</name>
<evidence type="ECO:0000256" key="1">
    <source>
        <dbReference type="SAM" id="Phobius"/>
    </source>
</evidence>
<comment type="caution">
    <text evidence="2">The sequence shown here is derived from an EMBL/GenBank/DDBJ whole genome shotgun (WGS) entry which is preliminary data.</text>
</comment>